<evidence type="ECO:0000259" key="6">
    <source>
        <dbReference type="PROSITE" id="PS50067"/>
    </source>
</evidence>
<accession>A0A396GX16</accession>
<sequence>MQWEQEGSVNQIEEEGSRLAPLITWINAVLPNFNLPLEISEEELRACLRDGSVLCTILDKLVPGSLEGSGSSNEPMSVERFLVALDELGLSGFELSDLEQGSMVPVLQCLQNLKAHFVYNAARENIRGCSRKRWDQPVLTSFEETDSRLKDASNFQSAVDGYVESDGIASLDHLGFKSNELLKLKQGLRVDISDAKLNELLTSNNLDSVSTQFLFDIVNRILSDIFERKNGDIPQAQRAACLLGKILQVIELRFSNQAESMKNQNNIFKAREGKYQTKINALETMAVGTTKENEVVTGWVQQLKFSVQLEKTKFEEKKKLEEQDFSQLKKDKVRNEIEISALKQDLEMAKRSHEEHVLQLEVQASESKAEYEKRIRELKCQLADAKTQVKELETFSESRYLNWKNKEHTYQSFLNQQFGAFKELKAVMKSVKDEVIKTKRSYLEEYKYFGIKLKGLAEAADNYHVLLTENRKLYNEVQDLKGNIRVYCRIRPFLSGQSQNHTTVEFIGDDGELIISNPLKQGKESRKLFKFNKVFGQATSQEEVFLDTRPLIRSVLDGFNVCIFAYGQTGSGKTYTMSGPNLSSKSDWGVNYRALHDLFHISQSRKNSIVYEVGVQMVEIYNEQVRDLLSSNGPQKRYPFPFLFPDPTTIVTALCTRPPFLF</sequence>
<name>A0A396GX16_MEDTR</name>
<evidence type="ECO:0000313" key="7">
    <source>
        <dbReference type="EMBL" id="RHN43355.1"/>
    </source>
</evidence>
<comment type="similarity">
    <text evidence="1">Belongs to the TRAFAC class myosin-kinesin ATPase superfamily. Kinesin family. KIN-14 subfamily.</text>
</comment>
<dbReference type="FunFam" id="3.40.850.10:FF:000111">
    <property type="entry name" value="p-loop nucleoside triphosphate hydrolase superfamily protein with CH (Calponin Homology) domain"/>
    <property type="match status" value="1"/>
</dbReference>
<dbReference type="InterPro" id="IPR036872">
    <property type="entry name" value="CH_dom_sf"/>
</dbReference>
<dbReference type="InterPro" id="IPR031852">
    <property type="entry name" value="Vik1/Cik1_MT-bd"/>
</dbReference>
<reference evidence="8" key="1">
    <citation type="journal article" date="2018" name="Nat. Plants">
        <title>Whole-genome landscape of Medicago truncatula symbiotic genes.</title>
        <authorList>
            <person name="Pecrix Y."/>
            <person name="Staton S.E."/>
            <person name="Sallet E."/>
            <person name="Lelandais-Briere C."/>
            <person name="Moreau S."/>
            <person name="Carrere S."/>
            <person name="Blein T."/>
            <person name="Jardinaud M.F."/>
            <person name="Latrasse D."/>
            <person name="Zouine M."/>
            <person name="Zahm M."/>
            <person name="Kreplak J."/>
            <person name="Mayjonade B."/>
            <person name="Satge C."/>
            <person name="Perez M."/>
            <person name="Cauet S."/>
            <person name="Marande W."/>
            <person name="Chantry-Darmon C."/>
            <person name="Lopez-Roques C."/>
            <person name="Bouchez O."/>
            <person name="Berard A."/>
            <person name="Debelle F."/>
            <person name="Munos S."/>
            <person name="Bendahmane A."/>
            <person name="Berges H."/>
            <person name="Niebel A."/>
            <person name="Buitink J."/>
            <person name="Frugier F."/>
            <person name="Benhamed M."/>
            <person name="Crespi M."/>
            <person name="Gouzy J."/>
            <person name="Gamas P."/>
        </authorList>
    </citation>
    <scope>NUCLEOTIDE SEQUENCE [LARGE SCALE GENOMIC DNA]</scope>
    <source>
        <strain evidence="8">cv. Jemalong A17</strain>
    </source>
</reference>
<dbReference type="SMART" id="SM00033">
    <property type="entry name" value="CH"/>
    <property type="match status" value="1"/>
</dbReference>
<evidence type="ECO:0000256" key="3">
    <source>
        <dbReference type="PROSITE-ProRule" id="PRU00283"/>
    </source>
</evidence>
<dbReference type="InterPro" id="IPR001715">
    <property type="entry name" value="CH_dom"/>
</dbReference>
<evidence type="ECO:0000256" key="2">
    <source>
        <dbReference type="ARBA" id="ARBA00023175"/>
    </source>
</evidence>
<feature type="domain" description="Kinesin motor" evidence="6">
    <location>
        <begin position="483"/>
        <end position="662"/>
    </location>
</feature>
<dbReference type="PROSITE" id="PS50067">
    <property type="entry name" value="KINESIN_MOTOR_2"/>
    <property type="match status" value="1"/>
</dbReference>
<dbReference type="InterPro" id="IPR001752">
    <property type="entry name" value="Kinesin_motor_dom"/>
</dbReference>
<keyword evidence="3" id="KW-0067">ATP-binding</keyword>
<dbReference type="Gene3D" id="1.10.418.10">
    <property type="entry name" value="Calponin-like domain"/>
    <property type="match status" value="1"/>
</dbReference>
<feature type="binding site" evidence="3">
    <location>
        <begin position="567"/>
        <end position="574"/>
    </location>
    <ligand>
        <name>ATP</name>
        <dbReference type="ChEBI" id="CHEBI:30616"/>
    </ligand>
</feature>
<dbReference type="PROSITE" id="PS50021">
    <property type="entry name" value="CH"/>
    <property type="match status" value="1"/>
</dbReference>
<proteinExistence type="inferred from homology"/>
<keyword evidence="2 3" id="KW-0505">Motor protein</keyword>
<dbReference type="PANTHER" id="PTHR47972">
    <property type="entry name" value="KINESIN-LIKE PROTEIN KLP-3"/>
    <property type="match status" value="1"/>
</dbReference>
<dbReference type="GO" id="GO:0008017">
    <property type="term" value="F:microtubule binding"/>
    <property type="evidence" value="ECO:0007669"/>
    <property type="project" value="InterPro"/>
</dbReference>
<dbReference type="PANTHER" id="PTHR47972:SF14">
    <property type="entry name" value="KINESIN-LIKE PROTEIN KIN-14J"/>
    <property type="match status" value="1"/>
</dbReference>
<evidence type="ECO:0000313" key="8">
    <source>
        <dbReference type="Proteomes" id="UP000265566"/>
    </source>
</evidence>
<feature type="domain" description="Calponin-homology (CH)" evidence="5">
    <location>
        <begin position="16"/>
        <end position="118"/>
    </location>
</feature>
<keyword evidence="7" id="KW-0378">Hydrolase</keyword>
<dbReference type="GO" id="GO:0007018">
    <property type="term" value="P:microtubule-based movement"/>
    <property type="evidence" value="ECO:0007669"/>
    <property type="project" value="InterPro"/>
</dbReference>
<evidence type="ECO:0000256" key="1">
    <source>
        <dbReference type="ARBA" id="ARBA00010899"/>
    </source>
</evidence>
<dbReference type="InterPro" id="IPR036961">
    <property type="entry name" value="Kinesin_motor_dom_sf"/>
</dbReference>
<protein>
    <submittedName>
        <fullName evidence="7">Putative minus-end-directed kinesin ATPase</fullName>
        <ecNumber evidence="7">3.6.4.5</ecNumber>
    </submittedName>
</protein>
<evidence type="ECO:0000259" key="5">
    <source>
        <dbReference type="PROSITE" id="PS50021"/>
    </source>
</evidence>
<gene>
    <name evidence="7" type="ORF">MtrunA17_Chr8g0386901</name>
</gene>
<dbReference type="EC" id="3.6.4.5" evidence="7"/>
<dbReference type="Proteomes" id="UP000265566">
    <property type="component" value="Chromosome 8"/>
</dbReference>
<dbReference type="Gramene" id="rna49915">
    <property type="protein sequence ID" value="RHN43355.1"/>
    <property type="gene ID" value="gene49915"/>
</dbReference>
<dbReference type="SMART" id="SM00129">
    <property type="entry name" value="KISc"/>
    <property type="match status" value="1"/>
</dbReference>
<keyword evidence="3" id="KW-0547">Nucleotide-binding</keyword>
<evidence type="ECO:0000256" key="4">
    <source>
        <dbReference type="SAM" id="Coils"/>
    </source>
</evidence>
<keyword evidence="4" id="KW-0175">Coiled coil</keyword>
<dbReference type="Pfam" id="PF00307">
    <property type="entry name" value="CH"/>
    <property type="match status" value="1"/>
</dbReference>
<dbReference type="GO" id="GO:0003777">
    <property type="term" value="F:microtubule motor activity"/>
    <property type="evidence" value="ECO:0007669"/>
    <property type="project" value="InterPro"/>
</dbReference>
<dbReference type="SUPFAM" id="SSF47576">
    <property type="entry name" value="Calponin-homology domain, CH-domain"/>
    <property type="match status" value="1"/>
</dbReference>
<organism evidence="7 8">
    <name type="scientific">Medicago truncatula</name>
    <name type="common">Barrel medic</name>
    <name type="synonym">Medicago tribuloides</name>
    <dbReference type="NCBI Taxonomy" id="3880"/>
    <lineage>
        <taxon>Eukaryota</taxon>
        <taxon>Viridiplantae</taxon>
        <taxon>Streptophyta</taxon>
        <taxon>Embryophyta</taxon>
        <taxon>Tracheophyta</taxon>
        <taxon>Spermatophyta</taxon>
        <taxon>Magnoliopsida</taxon>
        <taxon>eudicotyledons</taxon>
        <taxon>Gunneridae</taxon>
        <taxon>Pentapetalae</taxon>
        <taxon>rosids</taxon>
        <taxon>fabids</taxon>
        <taxon>Fabales</taxon>
        <taxon>Fabaceae</taxon>
        <taxon>Papilionoideae</taxon>
        <taxon>50 kb inversion clade</taxon>
        <taxon>NPAAA clade</taxon>
        <taxon>Hologalegina</taxon>
        <taxon>IRL clade</taxon>
        <taxon>Trifolieae</taxon>
        <taxon>Medicago</taxon>
    </lineage>
</organism>
<dbReference type="InterPro" id="IPR027640">
    <property type="entry name" value="Kinesin-like_fam"/>
</dbReference>
<feature type="coiled-coil region" evidence="4">
    <location>
        <begin position="311"/>
        <end position="395"/>
    </location>
</feature>
<dbReference type="InterPro" id="IPR027417">
    <property type="entry name" value="P-loop_NTPase"/>
</dbReference>
<dbReference type="EMBL" id="PSQE01000008">
    <property type="protein sequence ID" value="RHN43355.1"/>
    <property type="molecule type" value="Genomic_DNA"/>
</dbReference>
<dbReference type="Pfam" id="PF16796">
    <property type="entry name" value="Microtub_bd"/>
    <property type="match status" value="1"/>
</dbReference>
<dbReference type="AlphaFoldDB" id="A0A396GX16"/>
<dbReference type="GO" id="GO:0016787">
    <property type="term" value="F:hydrolase activity"/>
    <property type="evidence" value="ECO:0007669"/>
    <property type="project" value="UniProtKB-KW"/>
</dbReference>
<dbReference type="SUPFAM" id="SSF52540">
    <property type="entry name" value="P-loop containing nucleoside triphosphate hydrolases"/>
    <property type="match status" value="1"/>
</dbReference>
<dbReference type="GO" id="GO:0005524">
    <property type="term" value="F:ATP binding"/>
    <property type="evidence" value="ECO:0007669"/>
    <property type="project" value="UniProtKB-UniRule"/>
</dbReference>
<comment type="caution">
    <text evidence="7">The sequence shown here is derived from an EMBL/GenBank/DDBJ whole genome shotgun (WGS) entry which is preliminary data.</text>
</comment>
<dbReference type="Gene3D" id="3.40.850.10">
    <property type="entry name" value="Kinesin motor domain"/>
    <property type="match status" value="1"/>
</dbReference>